<keyword evidence="1" id="KW-0863">Zinc-finger</keyword>
<dbReference type="PANTHER" id="PTHR45823:SF1">
    <property type="entry name" value="T-SNARE COILED-COIL HOMOLOGY DOMAIN-CONTAINING PROTEIN"/>
    <property type="match status" value="1"/>
</dbReference>
<keyword evidence="1" id="KW-0479">Metal-binding</keyword>
<dbReference type="SUPFAM" id="SSF57756">
    <property type="entry name" value="Retrovirus zinc finger-like domains"/>
    <property type="match status" value="1"/>
</dbReference>
<name>A0A3L8DLZ1_OOCBI</name>
<dbReference type="AlphaFoldDB" id="A0A3L8DLZ1"/>
<dbReference type="GO" id="GO:0003676">
    <property type="term" value="F:nucleic acid binding"/>
    <property type="evidence" value="ECO:0007669"/>
    <property type="project" value="InterPro"/>
</dbReference>
<evidence type="ECO:0000259" key="3">
    <source>
        <dbReference type="PROSITE" id="PS50158"/>
    </source>
</evidence>
<accession>A0A3L8DLZ1</accession>
<dbReference type="EMBL" id="QOIP01000006">
    <property type="protein sequence ID" value="RLU21233.1"/>
    <property type="molecule type" value="Genomic_DNA"/>
</dbReference>
<reference evidence="4" key="1">
    <citation type="journal article" date="2018" name="Genome Res.">
        <title>The genomic architecture and molecular evolution of ant odorant receptors.</title>
        <authorList>
            <person name="McKenzie S.K."/>
            <person name="Kronauer D.J.C."/>
        </authorList>
    </citation>
    <scope>NUCLEOTIDE SEQUENCE [LARGE SCALE GENOMIC DNA]</scope>
    <source>
        <strain evidence="4">Clonal line C1</strain>
    </source>
</reference>
<feature type="domain" description="CCHC-type" evidence="3">
    <location>
        <begin position="293"/>
        <end position="307"/>
    </location>
</feature>
<feature type="compositionally biased region" description="Basic and acidic residues" evidence="2">
    <location>
        <begin position="256"/>
        <end position="293"/>
    </location>
</feature>
<dbReference type="PANTHER" id="PTHR45823">
    <property type="entry name" value="T-SNARE COILED-COIL HOMOLOGY DOMAIN-CONTAINING PROTEIN"/>
    <property type="match status" value="1"/>
</dbReference>
<evidence type="ECO:0000256" key="1">
    <source>
        <dbReference type="PROSITE-ProRule" id="PRU00047"/>
    </source>
</evidence>
<gene>
    <name evidence="4" type="ORF">DMN91_005606</name>
</gene>
<protein>
    <recommendedName>
        <fullName evidence="3">CCHC-type domain-containing protein</fullName>
    </recommendedName>
</protein>
<dbReference type="Proteomes" id="UP000279307">
    <property type="component" value="Chromosome 6"/>
</dbReference>
<keyword evidence="1" id="KW-0862">Zinc</keyword>
<dbReference type="GO" id="GO:0008270">
    <property type="term" value="F:zinc ion binding"/>
    <property type="evidence" value="ECO:0007669"/>
    <property type="project" value="UniProtKB-KW"/>
</dbReference>
<reference evidence="4" key="2">
    <citation type="submission" date="2018-07" db="EMBL/GenBank/DDBJ databases">
        <authorList>
            <person name="Mckenzie S.K."/>
            <person name="Kronauer D.J.C."/>
        </authorList>
    </citation>
    <scope>NUCLEOTIDE SEQUENCE</scope>
    <source>
        <strain evidence="4">Clonal line C1</strain>
    </source>
</reference>
<sequence>MSTPRSPREQTPTAAGTDALATILAELQQRADVEGRLERMEQHFTELSSLNNIPSCARERAGANADAGSGGTASAGVVVSANADTEVRGLKLKPDVFDGSVPLKEFLAQFALIARANAWNDAAKAMALASCLRGRARAVLSALENPEQFSFAELQSKLELRFGEGIHAQDYYLQFTNRRQDAGEDFPTLGADLERLSRLAYPECSVDVCDKIACSQFVAALTDGYTKRTLQLEGITSLRTAIERAKTMKTINENSFVKKKEGSGERRRGNGDAGKESKFKRKEGNEKKSEKECWQCSAKGHFRAECPALEKEN</sequence>
<evidence type="ECO:0000313" key="4">
    <source>
        <dbReference type="EMBL" id="RLU21233.1"/>
    </source>
</evidence>
<dbReference type="InterPro" id="IPR001878">
    <property type="entry name" value="Znf_CCHC"/>
</dbReference>
<dbReference type="PROSITE" id="PS50158">
    <property type="entry name" value="ZF_CCHC"/>
    <property type="match status" value="1"/>
</dbReference>
<dbReference type="InterPro" id="IPR036875">
    <property type="entry name" value="Znf_CCHC_sf"/>
</dbReference>
<evidence type="ECO:0000256" key="2">
    <source>
        <dbReference type="SAM" id="MobiDB-lite"/>
    </source>
</evidence>
<proteinExistence type="predicted"/>
<feature type="region of interest" description="Disordered" evidence="2">
    <location>
        <begin position="253"/>
        <end position="293"/>
    </location>
</feature>
<comment type="caution">
    <text evidence="4">The sequence shown here is derived from an EMBL/GenBank/DDBJ whole genome shotgun (WGS) entry which is preliminary data.</text>
</comment>
<organism evidence="4">
    <name type="scientific">Ooceraea biroi</name>
    <name type="common">Clonal raider ant</name>
    <name type="synonym">Cerapachys biroi</name>
    <dbReference type="NCBI Taxonomy" id="2015173"/>
    <lineage>
        <taxon>Eukaryota</taxon>
        <taxon>Metazoa</taxon>
        <taxon>Ecdysozoa</taxon>
        <taxon>Arthropoda</taxon>
        <taxon>Hexapoda</taxon>
        <taxon>Insecta</taxon>
        <taxon>Pterygota</taxon>
        <taxon>Neoptera</taxon>
        <taxon>Endopterygota</taxon>
        <taxon>Hymenoptera</taxon>
        <taxon>Apocrita</taxon>
        <taxon>Aculeata</taxon>
        <taxon>Formicoidea</taxon>
        <taxon>Formicidae</taxon>
        <taxon>Dorylinae</taxon>
        <taxon>Ooceraea</taxon>
    </lineage>
</organism>